<comment type="caution">
    <text evidence="3">The sequence shown here is derived from an EMBL/GenBank/DDBJ whole genome shotgun (WGS) entry which is preliminary data.</text>
</comment>
<reference evidence="3 4" key="1">
    <citation type="submission" date="2016-10" db="EMBL/GenBank/DDBJ databases">
        <authorList>
            <person name="Varghese N."/>
            <person name="Submissions S."/>
        </authorList>
    </citation>
    <scope>NUCLEOTIDE SEQUENCE [LARGE SCALE GENOMIC DNA]</scope>
    <source>
        <strain evidence="3 4">DSM 18839</strain>
    </source>
</reference>
<feature type="domain" description="DUF4143" evidence="2">
    <location>
        <begin position="217"/>
        <end position="379"/>
    </location>
</feature>
<dbReference type="InterPro" id="IPR027417">
    <property type="entry name" value="P-loop_NTPase"/>
</dbReference>
<feature type="domain" description="AAA" evidence="1">
    <location>
        <begin position="30"/>
        <end position="152"/>
    </location>
</feature>
<organism evidence="3 4">
    <name type="scientific">Thalassobaculum litoreum DSM 18839</name>
    <dbReference type="NCBI Taxonomy" id="1123362"/>
    <lineage>
        <taxon>Bacteria</taxon>
        <taxon>Pseudomonadati</taxon>
        <taxon>Pseudomonadota</taxon>
        <taxon>Alphaproteobacteria</taxon>
        <taxon>Rhodospirillales</taxon>
        <taxon>Thalassobaculaceae</taxon>
        <taxon>Thalassobaculum</taxon>
    </lineage>
</organism>
<dbReference type="PANTHER" id="PTHR43566">
    <property type="entry name" value="CONSERVED PROTEIN"/>
    <property type="match status" value="1"/>
</dbReference>
<sequence length="438" mass="48558">MNSGMVSLGFSMSIVPRHLSGRVQRALATSRVVNIVGPRQVGKTTLVRDIIPIGHYLTLDDGAVRRAMETDAFSQLSSLRSDVIPSLPVVIDEVQRVPEVGLALKRIVDTERQPGQFLLTGSADIFTYAKALDSLAGRVQTLTLRPLSAAEIHGAGPARILDSALDEKPMSALPKPVTYTRQEAIELMVRGGYPEIRGLEDPDRADRYASYLDSIVERDVEHLFPVRRPDNLRRMMDQLAYRTANELNISDLCSDIGIKHVTATTYMDALINLGVVHQLGAWASGRASREIKRPKIHMMDTGVATAVRGEDAHSYDLTADPTALGPVLETFVFNELEKSLPHQSQRWRLYHWRDQRGREIDIVAEAPRRRLALFEMKASADVVSSDFKHAEWFFGSDGPAKGYQGVAFVVYLGQHLLSFGPGKIALPLSVFWSYSAVD</sequence>
<evidence type="ECO:0000259" key="1">
    <source>
        <dbReference type="Pfam" id="PF13173"/>
    </source>
</evidence>
<dbReference type="InterPro" id="IPR041682">
    <property type="entry name" value="AAA_14"/>
</dbReference>
<dbReference type="Pfam" id="PF13173">
    <property type="entry name" value="AAA_14"/>
    <property type="match status" value="1"/>
</dbReference>
<evidence type="ECO:0008006" key="5">
    <source>
        <dbReference type="Google" id="ProtNLM"/>
    </source>
</evidence>
<dbReference type="PANTHER" id="PTHR43566:SF2">
    <property type="entry name" value="DUF4143 DOMAIN-CONTAINING PROTEIN"/>
    <property type="match status" value="1"/>
</dbReference>
<proteinExistence type="predicted"/>
<gene>
    <name evidence="3" type="ORF">SAMN05660686_04920</name>
</gene>
<dbReference type="SUPFAM" id="SSF52540">
    <property type="entry name" value="P-loop containing nucleoside triphosphate hydrolases"/>
    <property type="match status" value="1"/>
</dbReference>
<accession>A0A8G2BMP8</accession>
<dbReference type="Proteomes" id="UP000198615">
    <property type="component" value="Unassembled WGS sequence"/>
</dbReference>
<evidence type="ECO:0000259" key="2">
    <source>
        <dbReference type="Pfam" id="PF13635"/>
    </source>
</evidence>
<evidence type="ECO:0000313" key="4">
    <source>
        <dbReference type="Proteomes" id="UP000198615"/>
    </source>
</evidence>
<name>A0A8G2BMP8_9PROT</name>
<dbReference type="InterPro" id="IPR025420">
    <property type="entry name" value="DUF4143"/>
</dbReference>
<dbReference type="AlphaFoldDB" id="A0A8G2BMP8"/>
<keyword evidence="4" id="KW-1185">Reference proteome</keyword>
<dbReference type="EMBL" id="FNBW01000026">
    <property type="protein sequence ID" value="SDG58023.1"/>
    <property type="molecule type" value="Genomic_DNA"/>
</dbReference>
<dbReference type="Pfam" id="PF13635">
    <property type="entry name" value="DUF4143"/>
    <property type="match status" value="1"/>
</dbReference>
<evidence type="ECO:0000313" key="3">
    <source>
        <dbReference type="EMBL" id="SDG58023.1"/>
    </source>
</evidence>
<dbReference type="RefSeq" id="WP_342740650.1">
    <property type="nucleotide sequence ID" value="NZ_FNBW01000026.1"/>
</dbReference>
<protein>
    <recommendedName>
        <fullName evidence="5">AAA+ ATPase domain-containing protein</fullName>
    </recommendedName>
</protein>